<evidence type="ECO:0000313" key="2">
    <source>
        <dbReference type="EMBL" id="KAA0164440.1"/>
    </source>
</evidence>
<keyword evidence="1" id="KW-0732">Signal</keyword>
<feature type="chain" id="PRO_5023129314" evidence="1">
    <location>
        <begin position="20"/>
        <end position="466"/>
    </location>
</feature>
<dbReference type="Proteomes" id="UP000325113">
    <property type="component" value="Unassembled WGS sequence"/>
</dbReference>
<sequence length="466" mass="49641">MLAIVAAGAILLASPIASGWLRSVGGSRGSNMYSHRSFEKAMKFASLGANDGPLLTGNVLQASAQQADCLSSGTQPRAGCNAEPHFAIAEHLAATGMGNFVVAAAGLLLNANSMQRVFLLGQGLPTAMLRPYFESPLGVLSTEQTWQPAAIGARWWAACRDPEVQAPPPAVRLEVGTSLTHETITHLAQIASAYESAISACPSTAEALEGFLSALPAPPGSAKNWESLSKVATMLSRARSISVRAGTHEASLGEGVCELLKHSIRREQLISVGIAAILSNPTTKMLDLAAQFKQRVKWDEFTIRVGLQLRQCVDCGWTNRAWNDQARLLLQLDCLRSVVAPMLSAHKQPALASSSLLVFLSTDDPSIFDAVQTALQSFATVVASGPNNRPPPWFHSTSASSQSSQQDSVMLDMFMLGETDVLVATGTSFSQVAAGRTFRDLIRLPYKDDLSCKAFSQSVMPNCGEQ</sequence>
<evidence type="ECO:0000313" key="3">
    <source>
        <dbReference type="Proteomes" id="UP000325113"/>
    </source>
</evidence>
<proteinExistence type="predicted"/>
<evidence type="ECO:0000256" key="1">
    <source>
        <dbReference type="SAM" id="SignalP"/>
    </source>
</evidence>
<reference evidence="2 3" key="1">
    <citation type="submission" date="2019-07" db="EMBL/GenBank/DDBJ databases">
        <title>Genomes of Cafeteria roenbergensis.</title>
        <authorList>
            <person name="Fischer M.G."/>
            <person name="Hackl T."/>
            <person name="Roman M."/>
        </authorList>
    </citation>
    <scope>NUCLEOTIDE SEQUENCE [LARGE SCALE GENOMIC DNA]</scope>
    <source>
        <strain evidence="2 3">Cflag</strain>
    </source>
</reference>
<organism evidence="2 3">
    <name type="scientific">Cafeteria roenbergensis</name>
    <name type="common">Marine flagellate</name>
    <dbReference type="NCBI Taxonomy" id="33653"/>
    <lineage>
        <taxon>Eukaryota</taxon>
        <taxon>Sar</taxon>
        <taxon>Stramenopiles</taxon>
        <taxon>Bigyra</taxon>
        <taxon>Opalozoa</taxon>
        <taxon>Bicosoecida</taxon>
        <taxon>Cafeteriaceae</taxon>
        <taxon>Cafeteria</taxon>
    </lineage>
</organism>
<dbReference type="AlphaFoldDB" id="A0A5A8DKD3"/>
<feature type="signal peptide" evidence="1">
    <location>
        <begin position="1"/>
        <end position="19"/>
    </location>
</feature>
<gene>
    <name evidence="2" type="ORF">FNF31_02364</name>
</gene>
<dbReference type="EMBL" id="VLTM01000017">
    <property type="protein sequence ID" value="KAA0164440.1"/>
    <property type="molecule type" value="Genomic_DNA"/>
</dbReference>
<dbReference type="Gene3D" id="3.40.50.11350">
    <property type="match status" value="1"/>
</dbReference>
<protein>
    <submittedName>
        <fullName evidence="2">Uncharacterized protein</fullName>
    </submittedName>
</protein>
<comment type="caution">
    <text evidence="2">The sequence shown here is derived from an EMBL/GenBank/DDBJ whole genome shotgun (WGS) entry which is preliminary data.</text>
</comment>
<name>A0A5A8DKD3_CAFRO</name>
<accession>A0A5A8DKD3</accession>